<comment type="subcellular location">
    <subcellularLocation>
        <location evidence="1">Nucleus</location>
    </subcellularLocation>
</comment>
<dbReference type="GO" id="GO:0005634">
    <property type="term" value="C:nucleus"/>
    <property type="evidence" value="ECO:0007669"/>
    <property type="project" value="UniProtKB-SubCell"/>
</dbReference>
<evidence type="ECO:0000256" key="6">
    <source>
        <dbReference type="ARBA" id="ARBA00023163"/>
    </source>
</evidence>
<feature type="compositionally biased region" description="Basic and acidic residues" evidence="9">
    <location>
        <begin position="791"/>
        <end position="800"/>
    </location>
</feature>
<dbReference type="Pfam" id="PF00651">
    <property type="entry name" value="BTB"/>
    <property type="match status" value="1"/>
</dbReference>
<organism evidence="11">
    <name type="scientific">Timema shepardi</name>
    <name type="common">Walking stick</name>
    <dbReference type="NCBI Taxonomy" id="629360"/>
    <lineage>
        <taxon>Eukaryota</taxon>
        <taxon>Metazoa</taxon>
        <taxon>Ecdysozoa</taxon>
        <taxon>Arthropoda</taxon>
        <taxon>Hexapoda</taxon>
        <taxon>Insecta</taxon>
        <taxon>Pterygota</taxon>
        <taxon>Neoptera</taxon>
        <taxon>Polyneoptera</taxon>
        <taxon>Phasmatodea</taxon>
        <taxon>Timematodea</taxon>
        <taxon>Timematoidea</taxon>
        <taxon>Timematidae</taxon>
        <taxon>Timema</taxon>
    </lineage>
</organism>
<protein>
    <recommendedName>
        <fullName evidence="10">BTB domain-containing protein</fullName>
    </recommendedName>
</protein>
<dbReference type="InterPro" id="IPR051095">
    <property type="entry name" value="Dros_DevTransReg"/>
</dbReference>
<dbReference type="GO" id="GO:0008406">
    <property type="term" value="P:gonad development"/>
    <property type="evidence" value="ECO:0007669"/>
    <property type="project" value="UniProtKB-ARBA"/>
</dbReference>
<dbReference type="Gene3D" id="3.30.710.10">
    <property type="entry name" value="Potassium Channel Kv1.1, Chain A"/>
    <property type="match status" value="1"/>
</dbReference>
<feature type="region of interest" description="Disordered" evidence="9">
    <location>
        <begin position="1055"/>
        <end position="1115"/>
    </location>
</feature>
<evidence type="ECO:0000256" key="2">
    <source>
        <dbReference type="ARBA" id="ARBA00022473"/>
    </source>
</evidence>
<dbReference type="GO" id="GO:0007464">
    <property type="term" value="P:R3/R4 cell fate commitment"/>
    <property type="evidence" value="ECO:0007669"/>
    <property type="project" value="UniProtKB-ARBA"/>
</dbReference>
<feature type="compositionally biased region" description="Basic and acidic residues" evidence="9">
    <location>
        <begin position="611"/>
        <end position="624"/>
    </location>
</feature>
<dbReference type="CDD" id="cd18315">
    <property type="entry name" value="BTB_POZ_BAB-like"/>
    <property type="match status" value="1"/>
</dbReference>
<feature type="domain" description="BTB" evidence="10">
    <location>
        <begin position="31"/>
        <end position="96"/>
    </location>
</feature>
<dbReference type="PANTHER" id="PTHR23110:SF111">
    <property type="entry name" value="LONGITUDINALS LACKING PROTEIN, ISOFORMS F_I_K_T"/>
    <property type="match status" value="1"/>
</dbReference>
<keyword evidence="7" id="KW-0539">Nucleus</keyword>
<feature type="compositionally biased region" description="Polar residues" evidence="9">
    <location>
        <begin position="340"/>
        <end position="370"/>
    </location>
</feature>
<comment type="function">
    <text evidence="8">Putative transcription factor required for axon growth and guidance in the central and peripheral nervous systems. Repels CNS axons away from the midline by promoting the expression of the midline repellent sli and its receptor robo.</text>
</comment>
<feature type="region of interest" description="Disordered" evidence="9">
    <location>
        <begin position="340"/>
        <end position="381"/>
    </location>
</feature>
<dbReference type="InterPro" id="IPR011333">
    <property type="entry name" value="SKP1/BTB/POZ_sf"/>
</dbReference>
<feature type="region of interest" description="Disordered" evidence="9">
    <location>
        <begin position="577"/>
        <end position="638"/>
    </location>
</feature>
<feature type="compositionally biased region" description="Basic and acidic residues" evidence="9">
    <location>
        <begin position="1079"/>
        <end position="1088"/>
    </location>
</feature>
<feature type="compositionally biased region" description="Polar residues" evidence="9">
    <location>
        <begin position="583"/>
        <end position="593"/>
    </location>
</feature>
<dbReference type="GO" id="GO:0045467">
    <property type="term" value="P:R7 cell development"/>
    <property type="evidence" value="ECO:0007669"/>
    <property type="project" value="UniProtKB-ARBA"/>
</dbReference>
<dbReference type="GO" id="GO:0006357">
    <property type="term" value="P:regulation of transcription by RNA polymerase II"/>
    <property type="evidence" value="ECO:0007669"/>
    <property type="project" value="TreeGrafter"/>
</dbReference>
<evidence type="ECO:0000256" key="3">
    <source>
        <dbReference type="ARBA" id="ARBA00022782"/>
    </source>
</evidence>
<keyword evidence="5" id="KW-0805">Transcription regulation</keyword>
<dbReference type="GO" id="GO:0048813">
    <property type="term" value="P:dendrite morphogenesis"/>
    <property type="evidence" value="ECO:0007669"/>
    <property type="project" value="UniProtKB-ARBA"/>
</dbReference>
<reference evidence="11" key="1">
    <citation type="submission" date="2020-11" db="EMBL/GenBank/DDBJ databases">
        <authorList>
            <person name="Tran Van P."/>
        </authorList>
    </citation>
    <scope>NUCLEOTIDE SEQUENCE</scope>
</reference>
<evidence type="ECO:0000256" key="4">
    <source>
        <dbReference type="ARBA" id="ARBA00022902"/>
    </source>
</evidence>
<feature type="region of interest" description="Disordered" evidence="9">
    <location>
        <begin position="783"/>
        <end position="820"/>
    </location>
</feature>
<evidence type="ECO:0000256" key="8">
    <source>
        <dbReference type="ARBA" id="ARBA00037382"/>
    </source>
</evidence>
<keyword evidence="4" id="KW-0524">Neurogenesis</keyword>
<dbReference type="SUPFAM" id="SSF54695">
    <property type="entry name" value="POZ domain"/>
    <property type="match status" value="1"/>
</dbReference>
<evidence type="ECO:0000313" key="11">
    <source>
        <dbReference type="EMBL" id="CAD7262622.1"/>
    </source>
</evidence>
<evidence type="ECO:0000256" key="5">
    <source>
        <dbReference type="ARBA" id="ARBA00023015"/>
    </source>
</evidence>
<proteinExistence type="predicted"/>
<name>A0A7R9G1Z1_TIMSH</name>
<dbReference type="GO" id="GO:0045476">
    <property type="term" value="P:nurse cell apoptotic process"/>
    <property type="evidence" value="ECO:0007669"/>
    <property type="project" value="UniProtKB-ARBA"/>
</dbReference>
<gene>
    <name evidence="11" type="ORF">TSIB3V08_LOCUS6724</name>
</gene>
<dbReference type="GO" id="GO:0035167">
    <property type="term" value="P:larval lymph gland hemopoiesis"/>
    <property type="evidence" value="ECO:0007669"/>
    <property type="project" value="UniProtKB-ARBA"/>
</dbReference>
<dbReference type="GO" id="GO:0016199">
    <property type="term" value="P:axon midline choice point recognition"/>
    <property type="evidence" value="ECO:0007669"/>
    <property type="project" value="UniProtKB-ARBA"/>
</dbReference>
<accession>A0A7R9G1Z1</accession>
<keyword evidence="3" id="KW-0221">Differentiation</keyword>
<dbReference type="AlphaFoldDB" id="A0A7R9G1Z1"/>
<dbReference type="SMART" id="SM00225">
    <property type="entry name" value="BTB"/>
    <property type="match status" value="1"/>
</dbReference>
<dbReference type="PANTHER" id="PTHR23110">
    <property type="entry name" value="BTB DOMAIN TRANSCRIPTION FACTOR"/>
    <property type="match status" value="1"/>
</dbReference>
<evidence type="ECO:0000256" key="1">
    <source>
        <dbReference type="ARBA" id="ARBA00004123"/>
    </source>
</evidence>
<dbReference type="PROSITE" id="PS50097">
    <property type="entry name" value="BTB"/>
    <property type="match status" value="1"/>
</dbReference>
<dbReference type="EMBL" id="OC002964">
    <property type="protein sequence ID" value="CAD7262622.1"/>
    <property type="molecule type" value="Genomic_DNA"/>
</dbReference>
<sequence length="1115" mass="120644">MGGTRFMVQWEEHPTHLVTRLGQLLEHQTLVDVTLMCNTHTLRVHRAVLAACSPYFETILQRQLGMHPLIVLKDMQFCVLKSLIEFMYCGETSVTEDNLQPLLQAAKFFQVKGLSAMSKEALNIASANMQKPGINGDAARKAFVGRTKRVGIQQSLVPASGMKATVSGESAPSTVTSNTTSTAAKTTFQVASRSVPVQQQQQQKTDTAQLLLSLSGGEFNKQQQTSSAPMHTVSKNIRLHNPFRGDTSKMVTLDHTGKDTISIKGEVVDRIPILPPGTNKSETKTMYMADAPRRRGRPLKRAMNLVFKEKVLSETDLALQKEAENSRKALEALQQEIKFDNSNQHVTARPNTSVQSGSKGQGTNQGNSKVLTPPRAEPPAPQTIHEVKDELQSNTIFNVAGNNVTTTNAAGENVIYQIAEATNLDGGNGNIVYKVGDQFFTAQGTNADGQMVFQLAENALTADGENVVYQVADEGVDASQDSNTDNNVVYQVSEADNTSNTITNTNSNVSQCMEVLKEAGLPTDVPILLDSGDGQYITVNEEVLMNIVNGGMIQVSDGNIVGGEGLQFIVQEVAEEEDVPATAETTSVTADNPSQDEGEKDIMSSDGSSRQPERRVYKSAGEGHLKRRLSQNISSLPSLDDASIEDNVTSILPDQTMNVDEPSAVVVEGKTNTEISDNQDVTSTDAISDEVITGDSYGEMPTSGFIVRNASSPVAQENYLQQDNNSDCTVGGNFIFQEESLSNEDVVQKTQDAVMALETQAATIEDNDRSGVMSVEQALEAMMGETSDTEDASKDARETIQDPTSQPQPENQGQSTDEETQDLRLVLSPEEGQIVGGNQSPEDSLNESFTLALTPDSTGNRTESGDMSNLQQISTVDSSKSTTDFTTTLEDEVNVATSTTTTTSSVVTQEVVDSTQFVILADSTLQENNMPNVESTTSLEYDNANLGQIKSSQDTAQNVQTSDFDSNFVDTTIVEQEGEVSESVHLTQEQEQELDDNGIIQKIDEMVAYQGEVGITKDLNASPSKDVPYAVGLLPLRTALDKLQTLPEYHPRKTRALIKDSPETPGTSIKRKASSTVEGTDKKQRLSDEELETTAEETSGVLPSMVELVTDGNEG</sequence>
<keyword evidence="6" id="KW-0804">Transcription</keyword>
<dbReference type="InterPro" id="IPR000210">
    <property type="entry name" value="BTB/POZ_dom"/>
</dbReference>
<keyword evidence="2" id="KW-0217">Developmental protein</keyword>
<dbReference type="GO" id="GO:0007526">
    <property type="term" value="P:larval somatic muscle development"/>
    <property type="evidence" value="ECO:0007669"/>
    <property type="project" value="UniProtKB-ARBA"/>
</dbReference>
<evidence type="ECO:0000259" key="10">
    <source>
        <dbReference type="PROSITE" id="PS50097"/>
    </source>
</evidence>
<evidence type="ECO:0000256" key="9">
    <source>
        <dbReference type="SAM" id="MobiDB-lite"/>
    </source>
</evidence>
<feature type="compositionally biased region" description="Polar residues" evidence="9">
    <location>
        <begin position="801"/>
        <end position="815"/>
    </location>
</feature>
<evidence type="ECO:0000256" key="7">
    <source>
        <dbReference type="ARBA" id="ARBA00023242"/>
    </source>
</evidence>